<protein>
    <submittedName>
        <fullName evidence="4">Chloroplast 50S ribosomal protein L19</fullName>
    </submittedName>
</protein>
<reference evidence="4" key="2">
    <citation type="submission" date="2014-02" db="EMBL/GenBank/DDBJ databases">
        <title>Is ftsH the key to plastid longevity in sacoglossan slugs?</title>
        <authorList>
            <person name="De Vries J."/>
            <person name="Habicht J."/>
            <person name="Woehle C."/>
            <person name="Changjie H."/>
            <person name="Christa G."/>
            <person name="Martin W.F."/>
            <person name="Gould S.B."/>
        </authorList>
    </citation>
    <scope>NUCLEOTIDE SEQUENCE</scope>
    <source>
        <strain evidence="4">DI1</strain>
    </source>
</reference>
<evidence type="ECO:0000256" key="1">
    <source>
        <dbReference type="ARBA" id="ARBA00005781"/>
    </source>
</evidence>
<organism evidence="4">
    <name type="scientific">Acetabularia acetabulum</name>
    <name type="common">Mermaid's wine glass</name>
    <name type="synonym">Acetabularia mediterranea</name>
    <dbReference type="NCBI Taxonomy" id="35845"/>
    <lineage>
        <taxon>Eukaryota</taxon>
        <taxon>Viridiplantae</taxon>
        <taxon>Chlorophyta</taxon>
        <taxon>core chlorophytes</taxon>
        <taxon>Ulvophyceae</taxon>
        <taxon>TCBD clade</taxon>
        <taxon>Dasycladales</taxon>
        <taxon>Polyphysaceae</taxon>
        <taxon>Acetabularia</taxon>
    </lineage>
</organism>
<name>W6MCI9_ACEAT</name>
<dbReference type="PRINTS" id="PR00061">
    <property type="entry name" value="RIBOSOMALL19"/>
</dbReference>
<dbReference type="InterPro" id="IPR038657">
    <property type="entry name" value="Ribosomal_bL19_sf"/>
</dbReference>
<gene>
    <name evidence="4" type="primary">rpl19</name>
</gene>
<dbReference type="GO" id="GO:0006412">
    <property type="term" value="P:translation"/>
    <property type="evidence" value="ECO:0007669"/>
    <property type="project" value="InterPro"/>
</dbReference>
<sequence length="112" mass="12969">MTKKFLKLIKNIEHNQLKKQVQSPSGVLDIFENEKFKKGNVARIKTFLQEMDPNTGQKKYNQLKVQTFEGIITKIHRAGLNSTIKITRLSKGVQIERIFLLYSPILQSIEIL</sequence>
<evidence type="ECO:0000256" key="3">
    <source>
        <dbReference type="ARBA" id="ARBA00023274"/>
    </source>
</evidence>
<dbReference type="PANTHER" id="PTHR15680">
    <property type="entry name" value="RIBOSOMAL PROTEIN L19"/>
    <property type="match status" value="1"/>
</dbReference>
<evidence type="ECO:0000313" key="4">
    <source>
        <dbReference type="EMBL" id="CDI27984.1"/>
    </source>
</evidence>
<keyword evidence="4" id="KW-0150">Chloroplast</keyword>
<dbReference type="Gene3D" id="2.30.30.790">
    <property type="match status" value="1"/>
</dbReference>
<comment type="similarity">
    <text evidence="1">Belongs to the bacterial ribosomal protein bL19 family.</text>
</comment>
<dbReference type="InterPro" id="IPR001857">
    <property type="entry name" value="Ribosomal_bL19"/>
</dbReference>
<evidence type="ECO:0000256" key="2">
    <source>
        <dbReference type="ARBA" id="ARBA00022980"/>
    </source>
</evidence>
<keyword evidence="3" id="KW-0687">Ribonucleoprotein</keyword>
<keyword evidence="4" id="KW-0934">Plastid</keyword>
<dbReference type="EMBL" id="HG518458">
    <property type="protein sequence ID" value="CDI27984.1"/>
    <property type="molecule type" value="Genomic_DNA"/>
</dbReference>
<dbReference type="GO" id="GO:1990904">
    <property type="term" value="C:ribonucleoprotein complex"/>
    <property type="evidence" value="ECO:0007669"/>
    <property type="project" value="UniProtKB-KW"/>
</dbReference>
<geneLocation type="chloroplast" evidence="4"/>
<reference evidence="4" key="1">
    <citation type="submission" date="2013-09" db="EMBL/GenBank/DDBJ databases">
        <authorList>
            <person name="Gould S."/>
        </authorList>
    </citation>
    <scope>NUCLEOTIDE SEQUENCE</scope>
    <source>
        <strain evidence="4">DI1</strain>
    </source>
</reference>
<keyword evidence="2 4" id="KW-0689">Ribosomal protein</keyword>
<dbReference type="SUPFAM" id="SSF50104">
    <property type="entry name" value="Translation proteins SH3-like domain"/>
    <property type="match status" value="1"/>
</dbReference>
<dbReference type="Pfam" id="PF01245">
    <property type="entry name" value="Ribosomal_L19"/>
    <property type="match status" value="1"/>
</dbReference>
<proteinExistence type="inferred from homology"/>
<dbReference type="InterPro" id="IPR008991">
    <property type="entry name" value="Translation_prot_SH3-like_sf"/>
</dbReference>
<dbReference type="PANTHER" id="PTHR15680:SF9">
    <property type="entry name" value="LARGE RIBOSOMAL SUBUNIT PROTEIN BL19M"/>
    <property type="match status" value="1"/>
</dbReference>
<accession>W6MCI9</accession>
<dbReference type="GO" id="GO:0005840">
    <property type="term" value="C:ribosome"/>
    <property type="evidence" value="ECO:0007669"/>
    <property type="project" value="UniProtKB-KW"/>
</dbReference>
<dbReference type="GO" id="GO:0003735">
    <property type="term" value="F:structural constituent of ribosome"/>
    <property type="evidence" value="ECO:0007669"/>
    <property type="project" value="InterPro"/>
</dbReference>
<dbReference type="AlphaFoldDB" id="W6MCI9"/>